<reference evidence="1 2" key="1">
    <citation type="submission" date="2016-01" db="EMBL/GenBank/DDBJ databases">
        <title>Genome sequence of Oerskovia enterophila VJag, an agar and cellulose degrading bacterium.</title>
        <authorList>
            <person name="Poehlein A."/>
            <person name="Jag V."/>
            <person name="Bengelsdorf F."/>
            <person name="Duerre P."/>
            <person name="Daniel R."/>
        </authorList>
    </citation>
    <scope>NUCLEOTIDE SEQUENCE [LARGE SCALE GENOMIC DNA]</scope>
    <source>
        <strain evidence="1 2">VJag</strain>
    </source>
</reference>
<accession>A0A163QKG2</accession>
<evidence type="ECO:0000313" key="1">
    <source>
        <dbReference type="EMBL" id="KZM34253.1"/>
    </source>
</evidence>
<gene>
    <name evidence="1" type="ORF">OJAG_30850</name>
</gene>
<name>A0A163QKG2_9CELL</name>
<comment type="caution">
    <text evidence="1">The sequence shown here is derived from an EMBL/GenBank/DDBJ whole genome shotgun (WGS) entry which is preliminary data.</text>
</comment>
<protein>
    <submittedName>
        <fullName evidence="1">Uncharacterized protein</fullName>
    </submittedName>
</protein>
<proteinExistence type="predicted"/>
<dbReference type="PATRIC" id="fig|43678.3.peg.3236"/>
<evidence type="ECO:0000313" key="2">
    <source>
        <dbReference type="Proteomes" id="UP000076447"/>
    </source>
</evidence>
<organism evidence="1 2">
    <name type="scientific">Oerskovia enterophila</name>
    <dbReference type="NCBI Taxonomy" id="43678"/>
    <lineage>
        <taxon>Bacteria</taxon>
        <taxon>Bacillati</taxon>
        <taxon>Actinomycetota</taxon>
        <taxon>Actinomycetes</taxon>
        <taxon>Micrococcales</taxon>
        <taxon>Cellulomonadaceae</taxon>
        <taxon>Oerskovia</taxon>
    </lineage>
</organism>
<dbReference type="AlphaFoldDB" id="A0A163QKG2"/>
<dbReference type="EMBL" id="LRIE01000081">
    <property type="protein sequence ID" value="KZM34253.1"/>
    <property type="molecule type" value="Genomic_DNA"/>
</dbReference>
<sequence length="245" mass="27144">MLPRLRADGPSDGIPVWQREAWTAYRTLAKKLTELKSATGLRPEHIPGWDLRPGEVFAPADESRAWRTEIAVTAHMLLSGPVHNTETERLSRIALGSTGSGWSTRRLARGRGITPQNAHDIESLARRLIAEGLVDYAERRRHLMGAPELIRQLAQLVQGFGLNPSAAETLETWAWVLFTGGPAWDVWLLEPALDLDQQLDPEQRLLLSDAVLTYLAEATRPTVHFSPEPVVDVDSDAGPTWDVVA</sequence>
<dbReference type="STRING" id="43678.OJAG_30850"/>
<dbReference type="Proteomes" id="UP000076447">
    <property type="component" value="Unassembled WGS sequence"/>
</dbReference>